<organism evidence="2 3">
    <name type="scientific">Lentzea flava</name>
    <dbReference type="NCBI Taxonomy" id="103732"/>
    <lineage>
        <taxon>Bacteria</taxon>
        <taxon>Bacillati</taxon>
        <taxon>Actinomycetota</taxon>
        <taxon>Actinomycetes</taxon>
        <taxon>Pseudonocardiales</taxon>
        <taxon>Pseudonocardiaceae</taxon>
        <taxon>Lentzea</taxon>
    </lineage>
</organism>
<dbReference type="RefSeq" id="WP_189255282.1">
    <property type="nucleotide sequence ID" value="NZ_BMRE01000016.1"/>
</dbReference>
<comment type="caution">
    <text evidence="2">The sequence shown here is derived from an EMBL/GenBank/DDBJ whole genome shotgun (WGS) entry which is preliminary data.</text>
</comment>
<sequence>MTTRRIGPWGTAVRIVIGVWLAGSVVIGHATRGWHPLAWLLGLVVFPALALGWQWWRARRTPAPLRATGIAGHAVNISVFFALYLTWWYAPPIDVLSDAALLFYGSSMLLAAARGYAGCEVLALSNWLLHRHDQIGCMPFWPIDALETRHRSAEVRDAG</sequence>
<proteinExistence type="predicted"/>
<gene>
    <name evidence="2" type="ORF">GCM10010178_40870</name>
</gene>
<keyword evidence="1" id="KW-1133">Transmembrane helix</keyword>
<evidence type="ECO:0000256" key="1">
    <source>
        <dbReference type="SAM" id="Phobius"/>
    </source>
</evidence>
<keyword evidence="3" id="KW-1185">Reference proteome</keyword>
<dbReference type="Proteomes" id="UP000649573">
    <property type="component" value="Unassembled WGS sequence"/>
</dbReference>
<feature type="transmembrane region" description="Helical" evidence="1">
    <location>
        <begin position="68"/>
        <end position="90"/>
    </location>
</feature>
<feature type="transmembrane region" description="Helical" evidence="1">
    <location>
        <begin position="102"/>
        <end position="129"/>
    </location>
</feature>
<feature type="transmembrane region" description="Helical" evidence="1">
    <location>
        <begin position="12"/>
        <end position="31"/>
    </location>
</feature>
<feature type="transmembrane region" description="Helical" evidence="1">
    <location>
        <begin position="37"/>
        <end position="56"/>
    </location>
</feature>
<accession>A0ABQ2UP80</accession>
<name>A0ABQ2UP80_9PSEU</name>
<evidence type="ECO:0008006" key="4">
    <source>
        <dbReference type="Google" id="ProtNLM"/>
    </source>
</evidence>
<reference evidence="3" key="1">
    <citation type="journal article" date="2019" name="Int. J. Syst. Evol. Microbiol.">
        <title>The Global Catalogue of Microorganisms (GCM) 10K type strain sequencing project: providing services to taxonomists for standard genome sequencing and annotation.</title>
        <authorList>
            <consortium name="The Broad Institute Genomics Platform"/>
            <consortium name="The Broad Institute Genome Sequencing Center for Infectious Disease"/>
            <person name="Wu L."/>
            <person name="Ma J."/>
        </authorList>
    </citation>
    <scope>NUCLEOTIDE SEQUENCE [LARGE SCALE GENOMIC DNA]</scope>
    <source>
        <strain evidence="3">JCM 3296</strain>
    </source>
</reference>
<keyword evidence="1" id="KW-0812">Transmembrane</keyword>
<keyword evidence="1" id="KW-0472">Membrane</keyword>
<dbReference type="EMBL" id="BMRE01000016">
    <property type="protein sequence ID" value="GGU44115.1"/>
    <property type="molecule type" value="Genomic_DNA"/>
</dbReference>
<protein>
    <recommendedName>
        <fullName evidence="4">YndJ-like protein</fullName>
    </recommendedName>
</protein>
<evidence type="ECO:0000313" key="3">
    <source>
        <dbReference type="Proteomes" id="UP000649573"/>
    </source>
</evidence>
<evidence type="ECO:0000313" key="2">
    <source>
        <dbReference type="EMBL" id="GGU44115.1"/>
    </source>
</evidence>